<evidence type="ECO:0008006" key="4">
    <source>
        <dbReference type="Google" id="ProtNLM"/>
    </source>
</evidence>
<dbReference type="RefSeq" id="WP_099106185.1">
    <property type="nucleotide sequence ID" value="NZ_JAATJF010000001.1"/>
</dbReference>
<dbReference type="EMBL" id="PDLO01000003">
    <property type="protein sequence ID" value="PHK98575.1"/>
    <property type="molecule type" value="Genomic_DNA"/>
</dbReference>
<evidence type="ECO:0000256" key="1">
    <source>
        <dbReference type="SAM" id="SignalP"/>
    </source>
</evidence>
<proteinExistence type="predicted"/>
<name>A0A2G0CF35_9BACT</name>
<dbReference type="OrthoDB" id="1523667at2"/>
<evidence type="ECO:0000313" key="3">
    <source>
        <dbReference type="Proteomes" id="UP000226437"/>
    </source>
</evidence>
<organism evidence="2 3">
    <name type="scientific">Neolewinella marina</name>
    <dbReference type="NCBI Taxonomy" id="438751"/>
    <lineage>
        <taxon>Bacteria</taxon>
        <taxon>Pseudomonadati</taxon>
        <taxon>Bacteroidota</taxon>
        <taxon>Saprospiria</taxon>
        <taxon>Saprospirales</taxon>
        <taxon>Lewinellaceae</taxon>
        <taxon>Neolewinella</taxon>
    </lineage>
</organism>
<feature type="chain" id="PRO_5013632406" description="Outer membrane protein beta-barrel domain-containing protein" evidence="1">
    <location>
        <begin position="19"/>
        <end position="266"/>
    </location>
</feature>
<feature type="signal peptide" evidence="1">
    <location>
        <begin position="1"/>
        <end position="18"/>
    </location>
</feature>
<dbReference type="Proteomes" id="UP000226437">
    <property type="component" value="Unassembled WGS sequence"/>
</dbReference>
<evidence type="ECO:0000313" key="2">
    <source>
        <dbReference type="EMBL" id="PHK98575.1"/>
    </source>
</evidence>
<keyword evidence="1" id="KW-0732">Signal</keyword>
<dbReference type="AlphaFoldDB" id="A0A2G0CF35"/>
<sequence length="266" mass="29782">MYRIILTCCFIVSALGLAAQQQLPGDRNIYDASPLGLIYDHELTFNVAIATPRNFMVGVRSGKLISFDRTRFWTLTFGDIRHSRERRENPDRVNVVSNRVSRAYVFGKQNQLYALRLGFGMKRFLSEKAPERGVAVGYSYEFGPSLGLIKPYYLEIERADAAPVDVRYNGENADVFLNNQVNVFGASAWTVGLEEVGVRPGVHAKFATHFGFGAFDETAKSLEAGIMAEYFLGNTDLMIESDLTPGVSNSPLFLNLFINVQIGKRW</sequence>
<accession>A0A2G0CF35</accession>
<reference evidence="2 3" key="1">
    <citation type="submission" date="2017-10" db="EMBL/GenBank/DDBJ databases">
        <title>The draft genome sequence of Lewinella marina KCTC 32374.</title>
        <authorList>
            <person name="Wang K."/>
        </authorList>
    </citation>
    <scope>NUCLEOTIDE SEQUENCE [LARGE SCALE GENOMIC DNA]</scope>
    <source>
        <strain evidence="2 3">MKG-38</strain>
    </source>
</reference>
<comment type="caution">
    <text evidence="2">The sequence shown here is derived from an EMBL/GenBank/DDBJ whole genome shotgun (WGS) entry which is preliminary data.</text>
</comment>
<keyword evidence="3" id="KW-1185">Reference proteome</keyword>
<protein>
    <recommendedName>
        <fullName evidence="4">Outer membrane protein beta-barrel domain-containing protein</fullName>
    </recommendedName>
</protein>
<gene>
    <name evidence="2" type="ORF">CGL56_08865</name>
</gene>